<reference evidence="2 3" key="1">
    <citation type="submission" date="2013-02" db="EMBL/GenBank/DDBJ databases">
        <title>Draft Genome Sequence of Streptomyces afghaniensis, Which Produces Compounds of the Julimycin B-Complex.</title>
        <authorList>
            <person name="Gruening B.A."/>
            <person name="Praeg A."/>
            <person name="Erxleben A."/>
            <person name="Guenther S."/>
            <person name="Fiedler H.-P."/>
            <person name="Goodfellow M."/>
            <person name="Mueller M."/>
        </authorList>
    </citation>
    <scope>NUCLEOTIDE SEQUENCE [LARGE SCALE GENOMIC DNA]</scope>
    <source>
        <strain evidence="2 3">772</strain>
    </source>
</reference>
<accession>S4NQY6</accession>
<keyword evidence="3" id="KW-1185">Reference proteome</keyword>
<dbReference type="EMBL" id="AOPY01001354">
    <property type="protein sequence ID" value="EPJ40854.1"/>
    <property type="molecule type" value="Genomic_DNA"/>
</dbReference>
<feature type="region of interest" description="Disordered" evidence="1">
    <location>
        <begin position="1"/>
        <end position="44"/>
    </location>
</feature>
<gene>
    <name evidence="2" type="ORF">STAFG_2080</name>
</gene>
<evidence type="ECO:0000256" key="1">
    <source>
        <dbReference type="SAM" id="MobiDB-lite"/>
    </source>
</evidence>
<dbReference type="AlphaFoldDB" id="S4NQY6"/>
<evidence type="ECO:0000313" key="3">
    <source>
        <dbReference type="Proteomes" id="UP000015001"/>
    </source>
</evidence>
<protein>
    <submittedName>
        <fullName evidence="2">Uncharacterized protein</fullName>
    </submittedName>
</protein>
<evidence type="ECO:0000313" key="2">
    <source>
        <dbReference type="EMBL" id="EPJ40854.1"/>
    </source>
</evidence>
<organism evidence="2 3">
    <name type="scientific">Streptomyces afghaniensis 772</name>
    <dbReference type="NCBI Taxonomy" id="1283301"/>
    <lineage>
        <taxon>Bacteria</taxon>
        <taxon>Bacillati</taxon>
        <taxon>Actinomycetota</taxon>
        <taxon>Actinomycetes</taxon>
        <taxon>Kitasatosporales</taxon>
        <taxon>Streptomycetaceae</taxon>
        <taxon>Streptomyces</taxon>
    </lineage>
</organism>
<dbReference type="Proteomes" id="UP000015001">
    <property type="component" value="Unassembled WGS sequence"/>
</dbReference>
<proteinExistence type="predicted"/>
<comment type="caution">
    <text evidence="2">The sequence shown here is derived from an EMBL/GenBank/DDBJ whole genome shotgun (WGS) entry which is preliminary data.</text>
</comment>
<dbReference type="HOGENOM" id="CLU_2773946_0_0_11"/>
<name>S4NQY6_9ACTN</name>
<sequence length="69" mass="6658">MRVTGAEAVGVRPDAGDEPVQPGARDWDPGQAGSPGDPAPVARPAGCAAVRGCGGGWVRVVGGGHVDGA</sequence>